<dbReference type="Proteomes" id="UP000461506">
    <property type="component" value="Unassembled WGS sequence"/>
</dbReference>
<comment type="caution">
    <text evidence="1">The sequence shown here is derived from an EMBL/GenBank/DDBJ whole genome shotgun (WGS) entry which is preliminary data.</text>
</comment>
<gene>
    <name evidence="1" type="ORF">GKD95_00715</name>
</gene>
<reference evidence="1 2" key="1">
    <citation type="journal article" date="2019" name="Nat. Med.">
        <title>A library of human gut bacterial isolates paired with longitudinal multiomics data enables mechanistic microbiome research.</title>
        <authorList>
            <person name="Poyet M."/>
            <person name="Groussin M."/>
            <person name="Gibbons S.M."/>
            <person name="Avila-Pacheco J."/>
            <person name="Jiang X."/>
            <person name="Kearney S.M."/>
            <person name="Perrotta A.R."/>
            <person name="Berdy B."/>
            <person name="Zhao S."/>
            <person name="Lieberman T.D."/>
            <person name="Swanson P.K."/>
            <person name="Smith M."/>
            <person name="Roesemann S."/>
            <person name="Alexander J.E."/>
            <person name="Rich S.A."/>
            <person name="Livny J."/>
            <person name="Vlamakis H."/>
            <person name="Clish C."/>
            <person name="Bullock K."/>
            <person name="Deik A."/>
            <person name="Scott J."/>
            <person name="Pierce K.A."/>
            <person name="Xavier R.J."/>
            <person name="Alm E.J."/>
        </authorList>
    </citation>
    <scope>NUCLEOTIDE SEQUENCE [LARGE SCALE GENOMIC DNA]</scope>
    <source>
        <strain evidence="1 2">BIOML-A1</strain>
    </source>
</reference>
<dbReference type="RefSeq" id="WP_154276143.1">
    <property type="nucleotide sequence ID" value="NZ_WKQN01000001.1"/>
</dbReference>
<accession>A0A844DQ90</accession>
<dbReference type="AlphaFoldDB" id="A0A844DQ90"/>
<proteinExistence type="predicted"/>
<sequence>MEERKWVLGDDLAACDNLLDGITFEDVILAVHCNCHVISRETVTKQFFEILEQRLLDMNELLNRNIDKIAEEARKGRE</sequence>
<dbReference type="EMBL" id="WKQN01000001">
    <property type="protein sequence ID" value="MSC61891.1"/>
    <property type="molecule type" value="Genomic_DNA"/>
</dbReference>
<name>A0A844DQ90_9FIRM</name>
<evidence type="ECO:0000313" key="1">
    <source>
        <dbReference type="EMBL" id="MSC61891.1"/>
    </source>
</evidence>
<protein>
    <submittedName>
        <fullName evidence="1">Uncharacterized protein</fullName>
    </submittedName>
</protein>
<evidence type="ECO:0000313" key="2">
    <source>
        <dbReference type="Proteomes" id="UP000461506"/>
    </source>
</evidence>
<organism evidence="1 2">
    <name type="scientific">Faecalibacterium prausnitzii</name>
    <dbReference type="NCBI Taxonomy" id="853"/>
    <lineage>
        <taxon>Bacteria</taxon>
        <taxon>Bacillati</taxon>
        <taxon>Bacillota</taxon>
        <taxon>Clostridia</taxon>
        <taxon>Eubacteriales</taxon>
        <taxon>Oscillospiraceae</taxon>
        <taxon>Faecalibacterium</taxon>
    </lineage>
</organism>